<keyword evidence="4" id="KW-1185">Reference proteome</keyword>
<evidence type="ECO:0000313" key="3">
    <source>
        <dbReference type="EMBL" id="KAJ8964639.1"/>
    </source>
</evidence>
<dbReference type="PROSITE" id="PS50878">
    <property type="entry name" value="RT_POL"/>
    <property type="match status" value="1"/>
</dbReference>
<dbReference type="SUPFAM" id="SSF53098">
    <property type="entry name" value="Ribonuclease H-like"/>
    <property type="match status" value="1"/>
</dbReference>
<evidence type="ECO:0000259" key="1">
    <source>
        <dbReference type="PROSITE" id="PS50878"/>
    </source>
</evidence>
<sequence length="1020" mass="117173">MKPTFEIQSPSNNIQPINIKELTTKLQHRRDSAPGTDEVSYSMIRNLPLELTQSVLGLYNAFLREEEIPELMKEHKVVPILKANKNPTDPESYRALVMSSCILKTLESILKDRIEWQLENATFFSEFQTGFRRAHSTYDNIGYLVTYTQLAFSKNETVLATFLDIKAAYDHVNIHILYEYMIEARIPTEICNLILKILTDRKLYIVDNENNQHGPITTSTGLAQGSPLSPLLFNIYLAKLFAIVPDTIQLLSYADDLVILAKGKDINRITENMNYALEIINEWMFNHNFKVAADKCATLWFTKGRRINETPQVKINNNIISAKNHIKYLGVTLQKNLKWDLHIEEISKKANRGIKLLKIFGKVTWGVDPATLQKVYNGIVRSQLDYGSIFLQPSSQRTLTKLDTIANQGNRIITGCMKSTPIIAILGETAEINLNYRRQWLSTKFLLKKARYESHPLLSMLTELQEHCEARTGYWRNRDAPLLTLSLRRIQTHIINMYTNKILPCYDIEYSTQLESIELLSLPINKQDMDCKQIFLKYTERYKNTHTFIFTDASKKDNKSGIGVHIPEIEYNFSARLPDNLSICSAEIAAINKACCIILEKDLKNNIIFSDSKSAIDMLTRTGVLAKAEYTCLLTKRLIIEAKESDINIVLAWIPGHSNITGNEVVDQLAKIGKELNVPLDIKLPYSDIQALLNNTIKNEFKNFWLREANTKGKWYTAIQPLHPNKPYYSELPNMSRRHITTIVRLRTGHCLHKKHLYKIGIENNPYCECGQEEDLDHILFECPINKINNFDLYQEIKKITNQSQKNATVHGPEPDKVQPPLMHWQIAKKVRRSQKTKEEEEITLKFFKNFQVFKENIANRGPDSLNVEKYSSENWDLLFAASVLWLQGKCITSQPLKDDESLFVYNGDIFGGISDHHLMRADHGDTKILFDAIKQMPMISAVLASKQGPYAFIYLDKRKQKLYFARDIFGRRSLLIGKRDDSLILTSVAKRNSGYDFMELPSIGIFCLDLSLNQIIIIP</sequence>
<reference evidence="3" key="1">
    <citation type="journal article" date="2023" name="Insect Mol. Biol.">
        <title>Genome sequencing provides insights into the evolution of gene families encoding plant cell wall-degrading enzymes in longhorned beetles.</title>
        <authorList>
            <person name="Shin N.R."/>
            <person name="Okamura Y."/>
            <person name="Kirsch R."/>
            <person name="Pauchet Y."/>
        </authorList>
    </citation>
    <scope>NUCLEOTIDE SEQUENCE</scope>
    <source>
        <strain evidence="3">MMC_N1</strain>
    </source>
</reference>
<dbReference type="InterPro" id="IPR002156">
    <property type="entry name" value="RNaseH_domain"/>
</dbReference>
<dbReference type="InterPro" id="IPR043502">
    <property type="entry name" value="DNA/RNA_pol_sf"/>
</dbReference>
<comment type="caution">
    <text evidence="3">The sequence shown here is derived from an EMBL/GenBank/DDBJ whole genome shotgun (WGS) entry which is preliminary data.</text>
</comment>
<feature type="domain" description="Reverse transcriptase" evidence="1">
    <location>
        <begin position="61"/>
        <end position="333"/>
    </location>
</feature>
<feature type="domain" description="RNase H type-1" evidence="2">
    <location>
        <begin position="543"/>
        <end position="675"/>
    </location>
</feature>
<evidence type="ECO:0000259" key="2">
    <source>
        <dbReference type="PROSITE" id="PS50879"/>
    </source>
</evidence>
<dbReference type="Proteomes" id="UP001162164">
    <property type="component" value="Unassembled WGS sequence"/>
</dbReference>
<dbReference type="Gene3D" id="3.30.420.10">
    <property type="entry name" value="Ribonuclease H-like superfamily/Ribonuclease H"/>
    <property type="match status" value="1"/>
</dbReference>
<dbReference type="CDD" id="cd09276">
    <property type="entry name" value="Rnase_HI_RT_non_LTR"/>
    <property type="match status" value="1"/>
</dbReference>
<accession>A0ABQ9ISZ8</accession>
<proteinExistence type="predicted"/>
<name>A0ABQ9ISZ8_9CUCU</name>
<dbReference type="InterPro" id="IPR017932">
    <property type="entry name" value="GATase_2_dom"/>
</dbReference>
<evidence type="ECO:0000313" key="4">
    <source>
        <dbReference type="Proteomes" id="UP001162164"/>
    </source>
</evidence>
<dbReference type="CDD" id="cd01650">
    <property type="entry name" value="RT_nLTR_like"/>
    <property type="match status" value="1"/>
</dbReference>
<dbReference type="PROSITE" id="PS50879">
    <property type="entry name" value="RNASE_H_1"/>
    <property type="match status" value="1"/>
</dbReference>
<dbReference type="InterPro" id="IPR012337">
    <property type="entry name" value="RNaseH-like_sf"/>
</dbReference>
<dbReference type="PANTHER" id="PTHR36688:SF1">
    <property type="entry name" value="ENDONUCLEASE_EXONUCLEASE_PHOSPHATASE DOMAIN-CONTAINING PROTEIN"/>
    <property type="match status" value="1"/>
</dbReference>
<dbReference type="InterPro" id="IPR052560">
    <property type="entry name" value="RdDP_mobile_element"/>
</dbReference>
<gene>
    <name evidence="3" type="ORF">NQ317_003551</name>
</gene>
<dbReference type="SUPFAM" id="SSF56235">
    <property type="entry name" value="N-terminal nucleophile aminohydrolases (Ntn hydrolases)"/>
    <property type="match status" value="1"/>
</dbReference>
<dbReference type="Gene3D" id="3.60.20.10">
    <property type="entry name" value="Glutamine Phosphoribosylpyrophosphate, subunit 1, domain 1"/>
    <property type="match status" value="1"/>
</dbReference>
<dbReference type="InterPro" id="IPR000477">
    <property type="entry name" value="RT_dom"/>
</dbReference>
<dbReference type="Pfam" id="PF00075">
    <property type="entry name" value="RNase_H"/>
    <property type="match status" value="1"/>
</dbReference>
<dbReference type="Pfam" id="PF00078">
    <property type="entry name" value="RVT_1"/>
    <property type="match status" value="1"/>
</dbReference>
<dbReference type="Pfam" id="PF13537">
    <property type="entry name" value="GATase_7"/>
    <property type="match status" value="1"/>
</dbReference>
<dbReference type="EMBL" id="JAPWTJ010002756">
    <property type="protein sequence ID" value="KAJ8964639.1"/>
    <property type="molecule type" value="Genomic_DNA"/>
</dbReference>
<organism evidence="3 4">
    <name type="scientific">Molorchus minor</name>
    <dbReference type="NCBI Taxonomy" id="1323400"/>
    <lineage>
        <taxon>Eukaryota</taxon>
        <taxon>Metazoa</taxon>
        <taxon>Ecdysozoa</taxon>
        <taxon>Arthropoda</taxon>
        <taxon>Hexapoda</taxon>
        <taxon>Insecta</taxon>
        <taxon>Pterygota</taxon>
        <taxon>Neoptera</taxon>
        <taxon>Endopterygota</taxon>
        <taxon>Coleoptera</taxon>
        <taxon>Polyphaga</taxon>
        <taxon>Cucujiformia</taxon>
        <taxon>Chrysomeloidea</taxon>
        <taxon>Cerambycidae</taxon>
        <taxon>Lamiinae</taxon>
        <taxon>Monochamini</taxon>
        <taxon>Molorchus</taxon>
    </lineage>
</organism>
<dbReference type="SUPFAM" id="SSF56672">
    <property type="entry name" value="DNA/RNA polymerases"/>
    <property type="match status" value="1"/>
</dbReference>
<protein>
    <submittedName>
        <fullName evidence="3">Uncharacterized protein</fullName>
    </submittedName>
</protein>
<dbReference type="InterPro" id="IPR036397">
    <property type="entry name" value="RNaseH_sf"/>
</dbReference>
<dbReference type="InterPro" id="IPR029055">
    <property type="entry name" value="Ntn_hydrolases_N"/>
</dbReference>
<dbReference type="PANTHER" id="PTHR36688">
    <property type="entry name" value="ENDO/EXONUCLEASE/PHOSPHATASE DOMAIN-CONTAINING PROTEIN"/>
    <property type="match status" value="1"/>
</dbReference>